<sequence length="833" mass="92907">MSELTRAAAAHLALAPDQLRRRLDPARLPFETTADIEPLEATIGQPRALSALEFGLEIPTEGYNLYVAGRPGSGRESTVRRYLERYARRRPIPPDWVYVHNFKDPEQPVAIALPAGRGIQFARDMDEFVRAAQQAIPRAFESDEYDRRRREIVDRLERQRGELWTAAQEFAQQRGFALEATPAGVVSVPVVQGRPITPEAFEVLPAPVREDLERRNQEIQARIADTLREVRRLEKQAAERLRQLDREVALFAVGSLFDDLRERYADQPAVLAYLEEVREDLPDHLHDFFPPQAANVPPPIAQLQVVQQEEHLARYRVNVLVDNSRLEGAPVIFERNPSYYNVLGRIDYRAAFGAMVTDFSQIRPGALHRANGGFLVLHLADTLRNPFAWEGLKRALLSRQIVIENLGAQLLNPVPTASLRPQPIPLDVKVVLIGTPLLYHLMSALDEDFKELFRVRADFAPDMDWNDEHALEYAAFISRCVRDGGLRHFDRGAVARVIEYGARIVEHQRKLSLQLLEISNLVAEASYWAGKADRELVTAEDVDRAIEQKEYRSNLVEERIRELIAEGTLQIDTEGTRVGQINSLSYIQLGDYAFGRPTRVTARVSLGRGAVVSIEREIALSGPIHSKGFLILSNYLAGAYAQEFPLSISASITFEQAYEEIEGDSASSAELYALLSALSGLELEQGIAVTGSVNQHGEIQAVGGVSEKIEGFYAVCKSKGLTGGQGVIIPAANAQHLMLKDEVVEAVRQGRFHVWAVRTVDEGIEILTGIPAGERGPDGQYPEGTVHRLVSDRLRAYAERLRDFGSRRNERDDRARSSGDPTGQSEEGSPAQG</sequence>
<evidence type="ECO:0000313" key="7">
    <source>
        <dbReference type="Proteomes" id="UP001165306"/>
    </source>
</evidence>
<feature type="active site" evidence="2">
    <location>
        <position position="665"/>
    </location>
</feature>
<dbReference type="Proteomes" id="UP001165306">
    <property type="component" value="Unassembled WGS sequence"/>
</dbReference>
<dbReference type="GO" id="GO:0004252">
    <property type="term" value="F:serine-type endopeptidase activity"/>
    <property type="evidence" value="ECO:0007669"/>
    <property type="project" value="UniProtKB-UniRule"/>
</dbReference>
<dbReference type="InterPro" id="IPR008269">
    <property type="entry name" value="Lon_proteolytic"/>
</dbReference>
<evidence type="ECO:0000256" key="1">
    <source>
        <dbReference type="ARBA" id="ARBA00022670"/>
    </source>
</evidence>
<feature type="region of interest" description="Disordered" evidence="4">
    <location>
        <begin position="802"/>
        <end position="833"/>
    </location>
</feature>
<evidence type="ECO:0000256" key="3">
    <source>
        <dbReference type="SAM" id="Coils"/>
    </source>
</evidence>
<dbReference type="Gene3D" id="3.40.50.300">
    <property type="entry name" value="P-loop containing nucleotide triphosphate hydrolases"/>
    <property type="match status" value="2"/>
</dbReference>
<dbReference type="EMBL" id="JAMSLR010000016">
    <property type="protein sequence ID" value="MCM8750478.1"/>
    <property type="molecule type" value="Genomic_DNA"/>
</dbReference>
<feature type="compositionally biased region" description="Basic and acidic residues" evidence="4">
    <location>
        <begin position="802"/>
        <end position="817"/>
    </location>
</feature>
<evidence type="ECO:0000256" key="4">
    <source>
        <dbReference type="SAM" id="MobiDB-lite"/>
    </source>
</evidence>
<feature type="compositionally biased region" description="Polar residues" evidence="4">
    <location>
        <begin position="819"/>
        <end position="833"/>
    </location>
</feature>
<dbReference type="PRINTS" id="PR00830">
    <property type="entry name" value="ENDOLAPTASE"/>
</dbReference>
<dbReference type="PROSITE" id="PS51786">
    <property type="entry name" value="LON_PROTEOLYTIC"/>
    <property type="match status" value="1"/>
</dbReference>
<evidence type="ECO:0000313" key="6">
    <source>
        <dbReference type="EMBL" id="MCM8750478.1"/>
    </source>
</evidence>
<accession>A0AA41WI01</accession>
<keyword evidence="3" id="KW-0175">Coiled coil</keyword>
<dbReference type="PANTHER" id="PTHR10046">
    <property type="entry name" value="ATP DEPENDENT LON PROTEASE FAMILY MEMBER"/>
    <property type="match status" value="1"/>
</dbReference>
<keyword evidence="1 2" id="KW-0645">Protease</keyword>
<dbReference type="InterPro" id="IPR027417">
    <property type="entry name" value="P-loop_NTPase"/>
</dbReference>
<reference evidence="6" key="1">
    <citation type="submission" date="2022-06" db="EMBL/GenBank/DDBJ databases">
        <title>CFH 74404 Thermomicrobiaceae sp.</title>
        <authorList>
            <person name="Ming H."/>
            <person name="Li W.-J."/>
            <person name="Zhao Z."/>
        </authorList>
    </citation>
    <scope>NUCLEOTIDE SEQUENCE</scope>
    <source>
        <strain evidence="6">CFH 74404</strain>
    </source>
</reference>
<dbReference type="SUPFAM" id="SSF54211">
    <property type="entry name" value="Ribosomal protein S5 domain 2-like"/>
    <property type="match status" value="1"/>
</dbReference>
<feature type="coiled-coil region" evidence="3">
    <location>
        <begin position="209"/>
        <end position="247"/>
    </location>
</feature>
<dbReference type="InterPro" id="IPR027065">
    <property type="entry name" value="Lon_Prtase"/>
</dbReference>
<keyword evidence="2" id="KW-0378">Hydrolase</keyword>
<dbReference type="GO" id="GO:0005524">
    <property type="term" value="F:ATP binding"/>
    <property type="evidence" value="ECO:0007669"/>
    <property type="project" value="InterPro"/>
</dbReference>
<comment type="similarity">
    <text evidence="2">Belongs to the peptidase S16 family.</text>
</comment>
<dbReference type="InterPro" id="IPR046843">
    <property type="entry name" value="LonB_AAA-LID"/>
</dbReference>
<comment type="catalytic activity">
    <reaction evidence="2">
        <text>Hydrolysis of proteins in presence of ATP.</text>
        <dbReference type="EC" id="3.4.21.53"/>
    </reaction>
</comment>
<proteinExistence type="inferred from homology"/>
<comment type="caution">
    <text evidence="6">The sequence shown here is derived from an EMBL/GenBank/DDBJ whole genome shotgun (WGS) entry which is preliminary data.</text>
</comment>
<dbReference type="EC" id="3.4.21.53" evidence="2"/>
<dbReference type="SUPFAM" id="SSF52540">
    <property type="entry name" value="P-loop containing nucleoside triphosphate hydrolases"/>
    <property type="match status" value="1"/>
</dbReference>
<dbReference type="Gene3D" id="1.10.8.60">
    <property type="match status" value="1"/>
</dbReference>
<protein>
    <recommendedName>
        <fullName evidence="2">endopeptidase La</fullName>
        <ecNumber evidence="2">3.4.21.53</ecNumber>
    </recommendedName>
</protein>
<dbReference type="Pfam" id="PF05362">
    <property type="entry name" value="Lon_C"/>
    <property type="match status" value="1"/>
</dbReference>
<dbReference type="RefSeq" id="WP_284058266.1">
    <property type="nucleotide sequence ID" value="NZ_JAMSLR010000016.1"/>
</dbReference>
<evidence type="ECO:0000256" key="2">
    <source>
        <dbReference type="PROSITE-ProRule" id="PRU01122"/>
    </source>
</evidence>
<dbReference type="Pfam" id="PF20436">
    <property type="entry name" value="LonB_AAA-LID"/>
    <property type="match status" value="1"/>
</dbReference>
<dbReference type="GO" id="GO:0006508">
    <property type="term" value="P:proteolysis"/>
    <property type="evidence" value="ECO:0007669"/>
    <property type="project" value="UniProtKB-KW"/>
</dbReference>
<dbReference type="InterPro" id="IPR046844">
    <property type="entry name" value="Lon-like_helical"/>
</dbReference>
<keyword evidence="7" id="KW-1185">Reference proteome</keyword>
<organism evidence="6 7">
    <name type="scientific">Thermalbibacter longus</name>
    <dbReference type="NCBI Taxonomy" id="2951981"/>
    <lineage>
        <taxon>Bacteria</taxon>
        <taxon>Pseudomonadati</taxon>
        <taxon>Thermomicrobiota</taxon>
        <taxon>Thermomicrobia</taxon>
        <taxon>Thermomicrobiales</taxon>
        <taxon>Thermomicrobiaceae</taxon>
        <taxon>Thermalbibacter</taxon>
    </lineage>
</organism>
<dbReference type="Gene3D" id="3.30.230.10">
    <property type="match status" value="1"/>
</dbReference>
<feature type="active site" evidence="2">
    <location>
        <position position="708"/>
    </location>
</feature>
<feature type="domain" description="Lon proteolytic" evidence="5">
    <location>
        <begin position="575"/>
        <end position="770"/>
    </location>
</feature>
<dbReference type="Pfam" id="PF20437">
    <property type="entry name" value="LonC_helical"/>
    <property type="match status" value="1"/>
</dbReference>
<evidence type="ECO:0000259" key="5">
    <source>
        <dbReference type="PROSITE" id="PS51786"/>
    </source>
</evidence>
<dbReference type="Pfam" id="PF13654">
    <property type="entry name" value="AAA_32"/>
    <property type="match status" value="1"/>
</dbReference>
<dbReference type="InterPro" id="IPR020568">
    <property type="entry name" value="Ribosomal_Su5_D2-typ_SF"/>
</dbReference>
<name>A0AA41WI01_9BACT</name>
<gene>
    <name evidence="6" type="ORF">NET02_15120</name>
</gene>
<dbReference type="GO" id="GO:0030163">
    <property type="term" value="P:protein catabolic process"/>
    <property type="evidence" value="ECO:0007669"/>
    <property type="project" value="InterPro"/>
</dbReference>
<dbReference type="GO" id="GO:0004176">
    <property type="term" value="F:ATP-dependent peptidase activity"/>
    <property type="evidence" value="ECO:0007669"/>
    <property type="project" value="UniProtKB-UniRule"/>
</dbReference>
<dbReference type="InterPro" id="IPR041699">
    <property type="entry name" value="AAA_32"/>
</dbReference>
<keyword evidence="2" id="KW-0720">Serine protease</keyword>
<dbReference type="AlphaFoldDB" id="A0AA41WI01"/>
<dbReference type="InterPro" id="IPR014721">
    <property type="entry name" value="Ribsml_uS5_D2-typ_fold_subgr"/>
</dbReference>